<organism evidence="2 3">
    <name type="scientific">Xenopus laevis</name>
    <name type="common">African clawed frog</name>
    <dbReference type="NCBI Taxonomy" id="8355"/>
    <lineage>
        <taxon>Eukaryota</taxon>
        <taxon>Metazoa</taxon>
        <taxon>Chordata</taxon>
        <taxon>Craniata</taxon>
        <taxon>Vertebrata</taxon>
        <taxon>Euteleostomi</taxon>
        <taxon>Amphibia</taxon>
        <taxon>Batrachia</taxon>
        <taxon>Anura</taxon>
        <taxon>Pipoidea</taxon>
        <taxon>Pipidae</taxon>
        <taxon>Xenopodinae</taxon>
        <taxon>Xenopus</taxon>
        <taxon>Xenopus</taxon>
    </lineage>
</organism>
<name>A0A974I0F6_XENLA</name>
<keyword evidence="1" id="KW-1133">Transmembrane helix</keyword>
<dbReference type="EMBL" id="CM004467">
    <property type="protein sequence ID" value="OCT97084.1"/>
    <property type="molecule type" value="Genomic_DNA"/>
</dbReference>
<evidence type="ECO:0000313" key="2">
    <source>
        <dbReference type="EMBL" id="OCT97084.1"/>
    </source>
</evidence>
<gene>
    <name evidence="2" type="ORF">XELAEV_18009307mg</name>
</gene>
<sequence length="111" mass="12639">MLAISYFYCIYKMLSNHCSTPLKHLNVSVSINYAKKIRQITNKKMLKPLNHAFAVPQYLVVDREGGQVIDDVVFNMYGKVKVMLQAALLSGVYFLYPSVVGFLFNLQTHSC</sequence>
<dbReference type="AlphaFoldDB" id="A0A974I0F6"/>
<proteinExistence type="predicted"/>
<keyword evidence="1" id="KW-0472">Membrane</keyword>
<accession>A0A974I0F6</accession>
<feature type="transmembrane region" description="Helical" evidence="1">
    <location>
        <begin position="82"/>
        <end position="106"/>
    </location>
</feature>
<dbReference type="Proteomes" id="UP000694892">
    <property type="component" value="Chromosome 1S"/>
</dbReference>
<evidence type="ECO:0000313" key="3">
    <source>
        <dbReference type="Proteomes" id="UP000694892"/>
    </source>
</evidence>
<protein>
    <submittedName>
        <fullName evidence="2">Uncharacterized protein</fullName>
    </submittedName>
</protein>
<keyword evidence="1" id="KW-0812">Transmembrane</keyword>
<evidence type="ECO:0000256" key="1">
    <source>
        <dbReference type="SAM" id="Phobius"/>
    </source>
</evidence>
<reference evidence="3" key="1">
    <citation type="journal article" date="2016" name="Nature">
        <title>Genome evolution in the allotetraploid frog Xenopus laevis.</title>
        <authorList>
            <person name="Session A.M."/>
            <person name="Uno Y."/>
            <person name="Kwon T."/>
            <person name="Chapman J.A."/>
            <person name="Toyoda A."/>
            <person name="Takahashi S."/>
            <person name="Fukui A."/>
            <person name="Hikosaka A."/>
            <person name="Suzuki A."/>
            <person name="Kondo M."/>
            <person name="van Heeringen S.J."/>
            <person name="Quigley I."/>
            <person name="Heinz S."/>
            <person name="Ogino H."/>
            <person name="Ochi H."/>
            <person name="Hellsten U."/>
            <person name="Lyons J.B."/>
            <person name="Simakov O."/>
            <person name="Putnam N."/>
            <person name="Stites J."/>
            <person name="Kuroki Y."/>
            <person name="Tanaka T."/>
            <person name="Michiue T."/>
            <person name="Watanabe M."/>
            <person name="Bogdanovic O."/>
            <person name="Lister R."/>
            <person name="Georgiou G."/>
            <person name="Paranjpe S.S."/>
            <person name="van Kruijsbergen I."/>
            <person name="Shu S."/>
            <person name="Carlson J."/>
            <person name="Kinoshita T."/>
            <person name="Ohta Y."/>
            <person name="Mawaribuchi S."/>
            <person name="Jenkins J."/>
            <person name="Grimwood J."/>
            <person name="Schmutz J."/>
            <person name="Mitros T."/>
            <person name="Mozaffari S.V."/>
            <person name="Suzuki Y."/>
            <person name="Haramoto Y."/>
            <person name="Yamamoto T.S."/>
            <person name="Takagi C."/>
            <person name="Heald R."/>
            <person name="Miller K."/>
            <person name="Haudenschild C."/>
            <person name="Kitzman J."/>
            <person name="Nakayama T."/>
            <person name="Izutsu Y."/>
            <person name="Robert J."/>
            <person name="Fortriede J."/>
            <person name="Burns K."/>
            <person name="Lotay V."/>
            <person name="Karimi K."/>
            <person name="Yasuoka Y."/>
            <person name="Dichmann D.S."/>
            <person name="Flajnik M.F."/>
            <person name="Houston D.W."/>
            <person name="Shendure J."/>
            <person name="DuPasquier L."/>
            <person name="Vize P.D."/>
            <person name="Zorn A.M."/>
            <person name="Ito M."/>
            <person name="Marcotte E.M."/>
            <person name="Wallingford J.B."/>
            <person name="Ito Y."/>
            <person name="Asashima M."/>
            <person name="Ueno N."/>
            <person name="Matsuda Y."/>
            <person name="Veenstra G.J."/>
            <person name="Fujiyama A."/>
            <person name="Harland R.M."/>
            <person name="Taira M."/>
            <person name="Rokhsar D.S."/>
        </authorList>
    </citation>
    <scope>NUCLEOTIDE SEQUENCE [LARGE SCALE GENOMIC DNA]</scope>
    <source>
        <strain evidence="3">J</strain>
    </source>
</reference>